<organism evidence="2 3">
    <name type="scientific">Roridomyces roridus</name>
    <dbReference type="NCBI Taxonomy" id="1738132"/>
    <lineage>
        <taxon>Eukaryota</taxon>
        <taxon>Fungi</taxon>
        <taxon>Dikarya</taxon>
        <taxon>Basidiomycota</taxon>
        <taxon>Agaricomycotina</taxon>
        <taxon>Agaricomycetes</taxon>
        <taxon>Agaricomycetidae</taxon>
        <taxon>Agaricales</taxon>
        <taxon>Marasmiineae</taxon>
        <taxon>Mycenaceae</taxon>
        <taxon>Roridomyces</taxon>
    </lineage>
</organism>
<dbReference type="AlphaFoldDB" id="A0AAD7BX46"/>
<gene>
    <name evidence="2" type="ORF">FB45DRAFT_911885</name>
</gene>
<evidence type="ECO:0000313" key="3">
    <source>
        <dbReference type="Proteomes" id="UP001221142"/>
    </source>
</evidence>
<dbReference type="PANTHER" id="PTHR43433">
    <property type="entry name" value="HYDROLASE, ALPHA/BETA FOLD FAMILY PROTEIN"/>
    <property type="match status" value="1"/>
</dbReference>
<proteinExistence type="predicted"/>
<dbReference type="InterPro" id="IPR000073">
    <property type="entry name" value="AB_hydrolase_1"/>
</dbReference>
<dbReference type="InterPro" id="IPR050471">
    <property type="entry name" value="AB_hydrolase"/>
</dbReference>
<name>A0AAD7BX46_9AGAR</name>
<reference evidence="2" key="1">
    <citation type="submission" date="2023-03" db="EMBL/GenBank/DDBJ databases">
        <title>Massive genome expansion in bonnet fungi (Mycena s.s.) driven by repeated elements and novel gene families across ecological guilds.</title>
        <authorList>
            <consortium name="Lawrence Berkeley National Laboratory"/>
            <person name="Harder C.B."/>
            <person name="Miyauchi S."/>
            <person name="Viragh M."/>
            <person name="Kuo A."/>
            <person name="Thoen E."/>
            <person name="Andreopoulos B."/>
            <person name="Lu D."/>
            <person name="Skrede I."/>
            <person name="Drula E."/>
            <person name="Henrissat B."/>
            <person name="Morin E."/>
            <person name="Kohler A."/>
            <person name="Barry K."/>
            <person name="LaButti K."/>
            <person name="Morin E."/>
            <person name="Salamov A."/>
            <person name="Lipzen A."/>
            <person name="Mereny Z."/>
            <person name="Hegedus B."/>
            <person name="Baldrian P."/>
            <person name="Stursova M."/>
            <person name="Weitz H."/>
            <person name="Taylor A."/>
            <person name="Grigoriev I.V."/>
            <person name="Nagy L.G."/>
            <person name="Martin F."/>
            <person name="Kauserud H."/>
        </authorList>
    </citation>
    <scope>NUCLEOTIDE SEQUENCE</scope>
    <source>
        <strain evidence="2">9284</strain>
    </source>
</reference>
<dbReference type="PANTHER" id="PTHR43433:SF5">
    <property type="entry name" value="AB HYDROLASE-1 DOMAIN-CONTAINING PROTEIN"/>
    <property type="match status" value="1"/>
</dbReference>
<dbReference type="Proteomes" id="UP001221142">
    <property type="component" value="Unassembled WGS sequence"/>
</dbReference>
<accession>A0AAD7BX46</accession>
<dbReference type="PRINTS" id="PR00111">
    <property type="entry name" value="ABHYDROLASE"/>
</dbReference>
<evidence type="ECO:0000259" key="1">
    <source>
        <dbReference type="Pfam" id="PF00561"/>
    </source>
</evidence>
<comment type="caution">
    <text evidence="2">The sequence shown here is derived from an EMBL/GenBank/DDBJ whole genome shotgun (WGS) entry which is preliminary data.</text>
</comment>
<dbReference type="Pfam" id="PF00561">
    <property type="entry name" value="Abhydrolase_1"/>
    <property type="match status" value="1"/>
</dbReference>
<evidence type="ECO:0000313" key="2">
    <source>
        <dbReference type="EMBL" id="KAJ7632235.1"/>
    </source>
</evidence>
<dbReference type="Gene3D" id="3.40.50.1820">
    <property type="entry name" value="alpha/beta hydrolase"/>
    <property type="match status" value="1"/>
</dbReference>
<feature type="domain" description="AB hydrolase-1" evidence="1">
    <location>
        <begin position="59"/>
        <end position="305"/>
    </location>
</feature>
<dbReference type="SUPFAM" id="SSF53474">
    <property type="entry name" value="alpha/beta-Hydrolases"/>
    <property type="match status" value="1"/>
</dbReference>
<dbReference type="EMBL" id="JARKIF010000008">
    <property type="protein sequence ID" value="KAJ7632235.1"/>
    <property type="molecule type" value="Genomic_DNA"/>
</dbReference>
<keyword evidence="3" id="KW-1185">Reference proteome</keyword>
<protein>
    <submittedName>
        <fullName evidence="2">Alpha/beta-hydrolase</fullName>
    </submittedName>
</protein>
<dbReference type="InterPro" id="IPR029058">
    <property type="entry name" value="AB_hydrolase_fold"/>
</dbReference>
<sequence length="328" mass="36405">MVASVESLSTIFDTSTCTRRGFCPVTRLRNQVEALESHSLYYEIHGSGPQKVALIMGLNSSCFAWLGQVEHFGRMSDYSVLVFDNRGVGHSEAPRGPYSTSGMAEDAKVLLDYVGWTEERGIHVVGISLGGMIAQELATRIPERIASLVIAVSTPGGRAFWNNLPPWKGLKLLAKLTFTADHELKIPLLLDLLYPTAWTDDAAEDDDQGRINREIQTQIYRRRLLCTAPQGLVGALSQMASALSHHVSAERLRAISDDIPKVVIVTGDDDNLVLPSNSKRLKNCMPDAEFVQWEHTGHALHVQRPKKFNELLERTFKEGRRKAGGSWD</sequence>